<protein>
    <recommendedName>
        <fullName evidence="3">Regulatory protein FmdB Zinc ribbon domain-containing protein</fullName>
    </recommendedName>
</protein>
<evidence type="ECO:0000313" key="2">
    <source>
        <dbReference type="Proteomes" id="UP001430065"/>
    </source>
</evidence>
<reference evidence="1 2" key="1">
    <citation type="submission" date="2020-10" db="EMBL/GenBank/DDBJ databases">
        <title>Phylogeny of dyella-like bacteria.</title>
        <authorList>
            <person name="Fu J."/>
        </authorList>
    </citation>
    <scope>NUCLEOTIDE SEQUENCE [LARGE SCALE GENOMIC DNA]</scope>
    <source>
        <strain evidence="1 2">THG-B117</strain>
    </source>
</reference>
<proteinExistence type="predicted"/>
<gene>
    <name evidence="1" type="ORF">ISP20_21315</name>
</gene>
<dbReference type="EMBL" id="JADIKC010000017">
    <property type="protein sequence ID" value="MBM7123718.1"/>
    <property type="molecule type" value="Genomic_DNA"/>
</dbReference>
<dbReference type="Proteomes" id="UP001430065">
    <property type="component" value="Unassembled WGS sequence"/>
</dbReference>
<evidence type="ECO:0008006" key="3">
    <source>
        <dbReference type="Google" id="ProtNLM"/>
    </source>
</evidence>
<evidence type="ECO:0000313" key="1">
    <source>
        <dbReference type="EMBL" id="MBM7123718.1"/>
    </source>
</evidence>
<name>A0ABS2JYZ0_9GAMM</name>
<dbReference type="RefSeq" id="WP_204638232.1">
    <property type="nucleotide sequence ID" value="NZ_CP183983.1"/>
</dbReference>
<accession>A0ABS2JYZ0</accession>
<organism evidence="1 2">
    <name type="scientific">Dyella kyungheensis</name>
    <dbReference type="NCBI Taxonomy" id="1242174"/>
    <lineage>
        <taxon>Bacteria</taxon>
        <taxon>Pseudomonadati</taxon>
        <taxon>Pseudomonadota</taxon>
        <taxon>Gammaproteobacteria</taxon>
        <taxon>Lysobacterales</taxon>
        <taxon>Rhodanobacteraceae</taxon>
        <taxon>Dyella</taxon>
    </lineage>
</organism>
<sequence length="105" mass="12006">MAGPDYLIAHACFSCRKSFKVRPRKERGATCPHCGGAILEMGRSFHAPKRRDEEQWEKVRRLYNAGFRFFSYRGMEGARLPEKLSDVPAFVSENPNHPLRIAAPK</sequence>
<keyword evidence="2" id="KW-1185">Reference proteome</keyword>
<comment type="caution">
    <text evidence="1">The sequence shown here is derived from an EMBL/GenBank/DDBJ whole genome shotgun (WGS) entry which is preliminary data.</text>
</comment>